<sequence length="498" mass="58209">MSKFNIYKIPKVNQEDLIQKFNSVGLHQISSRYIRNFQLDFFLSSDPELIDIWWTEYYSDFFDENEIPQNKIYFGCLIIYNDELCYVVSLGKTHFYLKEFSDLEFGINLAERIIDINNLKLKNSKFYKSKRSKSIVSFSENTSLDYDSGESLHFVKAKTIDQNLWGNTASFGHSVQLSMDIPIQQLPVLIERIESKLSEDPIANFPKAEPIKDQSEIDRLDILIAEGIRDHDSNVGNDEFDLSGVDFIFTSNAVFVFKLKGTNIESENFMELFMEDLREFLELNNIDIVDKLNRIQVKFIRDEGRNLTKSLKSILQYVTDDRETLIDGKWYKFNQSYVNLLNEKVDKIHFNHFPNFDYPTRIIEDTFNDDRVSDGYLNLHTSMVTIARRYTVENMDLYKDETLFFVKKGGPKELNYAIDQATNIIKLLKNNESKIQNNGIDLNVTTINIWGLIERVTNINKVSDFRSLIFIMKMNELYKETSDAGLSLSFNINYINRP</sequence>
<proteinExistence type="predicted"/>
<gene>
    <name evidence="1" type="ORF">QX233_00295</name>
</gene>
<name>A0AAJ1QZX1_9FLAO</name>
<dbReference type="Proteomes" id="UP001225933">
    <property type="component" value="Unassembled WGS sequence"/>
</dbReference>
<dbReference type="EMBL" id="JAUHGV010000001">
    <property type="protein sequence ID" value="MDN4010890.1"/>
    <property type="molecule type" value="Genomic_DNA"/>
</dbReference>
<evidence type="ECO:0000313" key="1">
    <source>
        <dbReference type="EMBL" id="MDN4010890.1"/>
    </source>
</evidence>
<dbReference type="RefSeq" id="WP_214589591.1">
    <property type="nucleotide sequence ID" value="NZ_JAUHGV010000001.1"/>
</dbReference>
<dbReference type="NCBIfam" id="TIGR04141">
    <property type="entry name" value="TIGR04141 family sporadically distributed protein"/>
    <property type="match status" value="1"/>
</dbReference>
<evidence type="ECO:0000313" key="2">
    <source>
        <dbReference type="Proteomes" id="UP001225933"/>
    </source>
</evidence>
<accession>A0AAJ1QZX1</accession>
<reference evidence="1" key="1">
    <citation type="submission" date="2023-06" db="EMBL/GenBank/DDBJ databases">
        <title>Two Chryseobacterium gambrini strains from China.</title>
        <authorList>
            <person name="Zeng J."/>
            <person name="Wu Y."/>
        </authorList>
    </citation>
    <scope>NUCLEOTIDE SEQUENCE</scope>
    <source>
        <strain evidence="1">SQ219</strain>
    </source>
</reference>
<comment type="caution">
    <text evidence="1">The sequence shown here is derived from an EMBL/GenBank/DDBJ whole genome shotgun (WGS) entry which is preliminary data.</text>
</comment>
<dbReference type="InterPro" id="IPR026487">
    <property type="entry name" value="CHP04141"/>
</dbReference>
<dbReference type="AlphaFoldDB" id="A0AAJ1QZX1"/>
<protein>
    <submittedName>
        <fullName evidence="1">TIGR04141 family sporadically distributed protein</fullName>
    </submittedName>
</protein>
<organism evidence="1 2">
    <name type="scientific">Chryseobacterium gambrini</name>
    <dbReference type="NCBI Taxonomy" id="373672"/>
    <lineage>
        <taxon>Bacteria</taxon>
        <taxon>Pseudomonadati</taxon>
        <taxon>Bacteroidota</taxon>
        <taxon>Flavobacteriia</taxon>
        <taxon>Flavobacteriales</taxon>
        <taxon>Weeksellaceae</taxon>
        <taxon>Chryseobacterium group</taxon>
        <taxon>Chryseobacterium</taxon>
    </lineage>
</organism>
<dbReference type="Pfam" id="PF19614">
    <property type="entry name" value="DUF6119"/>
    <property type="match status" value="1"/>
</dbReference>